<keyword evidence="1" id="KW-1133">Transmembrane helix</keyword>
<dbReference type="Proteomes" id="UP000290289">
    <property type="component" value="Chromosome 16"/>
</dbReference>
<keyword evidence="1" id="KW-0472">Membrane</keyword>
<organism evidence="2 3">
    <name type="scientific">Malus domestica</name>
    <name type="common">Apple</name>
    <name type="synonym">Pyrus malus</name>
    <dbReference type="NCBI Taxonomy" id="3750"/>
    <lineage>
        <taxon>Eukaryota</taxon>
        <taxon>Viridiplantae</taxon>
        <taxon>Streptophyta</taxon>
        <taxon>Embryophyta</taxon>
        <taxon>Tracheophyta</taxon>
        <taxon>Spermatophyta</taxon>
        <taxon>Magnoliopsida</taxon>
        <taxon>eudicotyledons</taxon>
        <taxon>Gunneridae</taxon>
        <taxon>Pentapetalae</taxon>
        <taxon>rosids</taxon>
        <taxon>fabids</taxon>
        <taxon>Rosales</taxon>
        <taxon>Rosaceae</taxon>
        <taxon>Amygdaloideae</taxon>
        <taxon>Maleae</taxon>
        <taxon>Malus</taxon>
    </lineage>
</organism>
<keyword evidence="1" id="KW-0812">Transmembrane</keyword>
<feature type="transmembrane region" description="Helical" evidence="1">
    <location>
        <begin position="495"/>
        <end position="519"/>
    </location>
</feature>
<feature type="transmembrane region" description="Helical" evidence="1">
    <location>
        <begin position="166"/>
        <end position="185"/>
    </location>
</feature>
<evidence type="ECO:0000256" key="1">
    <source>
        <dbReference type="SAM" id="Phobius"/>
    </source>
</evidence>
<keyword evidence="3" id="KW-1185">Reference proteome</keyword>
<evidence type="ECO:0000313" key="2">
    <source>
        <dbReference type="EMBL" id="RXH70251.1"/>
    </source>
</evidence>
<reference evidence="2 3" key="1">
    <citation type="submission" date="2018-10" db="EMBL/GenBank/DDBJ databases">
        <title>A high-quality apple genome assembly.</title>
        <authorList>
            <person name="Hu J."/>
        </authorList>
    </citation>
    <scope>NUCLEOTIDE SEQUENCE [LARGE SCALE GENOMIC DNA]</scope>
    <source>
        <strain evidence="3">cv. HFTH1</strain>
        <tissue evidence="2">Young leaf</tissue>
    </source>
</reference>
<dbReference type="PANTHER" id="PTHR33782:SF5">
    <property type="entry name" value="MEDIATOR OF RNA POLYMERASE II TRANSCRIPTION SUBUNIT"/>
    <property type="match status" value="1"/>
</dbReference>
<dbReference type="PANTHER" id="PTHR33782">
    <property type="entry name" value="OS01G0121600 PROTEIN"/>
    <property type="match status" value="1"/>
</dbReference>
<gene>
    <name evidence="2" type="ORF">DVH24_007507</name>
</gene>
<protein>
    <submittedName>
        <fullName evidence="2">Uncharacterized protein</fullName>
    </submittedName>
</protein>
<comment type="caution">
    <text evidence="2">The sequence shown here is derived from an EMBL/GenBank/DDBJ whole genome shotgun (WGS) entry which is preliminary data.</text>
</comment>
<feature type="transmembrane region" description="Helical" evidence="1">
    <location>
        <begin position="118"/>
        <end position="145"/>
    </location>
</feature>
<dbReference type="AlphaFoldDB" id="A0A498HM55"/>
<dbReference type="EMBL" id="RDQH01000342">
    <property type="protein sequence ID" value="RXH70251.1"/>
    <property type="molecule type" value="Genomic_DNA"/>
</dbReference>
<proteinExistence type="predicted"/>
<evidence type="ECO:0000313" key="3">
    <source>
        <dbReference type="Proteomes" id="UP000290289"/>
    </source>
</evidence>
<accession>A0A498HM55</accession>
<name>A0A498HM55_MALDO</name>
<sequence>MSTSTLTSALLSAPPPPQRFISGVNRKTGLLEMRRRRRPLTIYASSRGHDNYDGRLVDEDMIVLRMRIHDAEMLEEDNHQPPSNWMRWEKQYYAHYNWDICEGVGLLQSQLMNTRPSVALGMLALVTISVPISTAALIFCIYVPCTYLVGKQRHTSKSQSSNFRKAASFVIMSTAMVISALHSALPPPRRFNSSVNRKTGLLEMRRRRRPLTISASSRGHDNYDGRLVDEDMIVLGMRIHEVEMEDEDNHQPPSNWMQWEKQYYAHYNSDISEGVGLLQSHLMNTRPSVALGMLALVPFGKWDGTERSETRRFVPCLVRLKRVEHAVPWDEFLVNFRSTSPPGMTSSTSMEHKIIIFPSSSSSSLFPSEDIFAPSPFRSVMSRPIPSRLVCIPNDTLGTTRNQIRKVSSTRVFASSRKGGDHADQYYQNYSSRLVDESMIVLRKRVHEMKMVERNYEPPSDWMDWEKRYYTTYDSFICQVMGFLQSHLMDTRPSFALAFLALIVLSVPTSTLMIFFQLLELAKGVGLH</sequence>